<dbReference type="PROSITE" id="PS50110">
    <property type="entry name" value="RESPONSE_REGULATORY"/>
    <property type="match status" value="1"/>
</dbReference>
<dbReference type="SMART" id="SM00448">
    <property type="entry name" value="REC"/>
    <property type="match status" value="1"/>
</dbReference>
<feature type="modified residue" description="4-aspartylphosphate" evidence="2">
    <location>
        <position position="52"/>
    </location>
</feature>
<keyword evidence="1 2" id="KW-0597">Phosphoprotein</keyword>
<feature type="domain" description="Response regulatory" evidence="3">
    <location>
        <begin position="3"/>
        <end position="119"/>
    </location>
</feature>
<evidence type="ECO:0000313" key="5">
    <source>
        <dbReference type="Proteomes" id="UP000178606"/>
    </source>
</evidence>
<reference evidence="4 5" key="1">
    <citation type="journal article" date="2016" name="Nat. Commun.">
        <title>Thousands of microbial genomes shed light on interconnected biogeochemical processes in an aquifer system.</title>
        <authorList>
            <person name="Anantharaman K."/>
            <person name="Brown C.T."/>
            <person name="Hug L.A."/>
            <person name="Sharon I."/>
            <person name="Castelle C.J."/>
            <person name="Probst A.J."/>
            <person name="Thomas B.C."/>
            <person name="Singh A."/>
            <person name="Wilkins M.J."/>
            <person name="Karaoz U."/>
            <person name="Brodie E.L."/>
            <person name="Williams K.H."/>
            <person name="Hubbard S.S."/>
            <person name="Banfield J.F."/>
        </authorList>
    </citation>
    <scope>NUCLEOTIDE SEQUENCE [LARGE SCALE GENOMIC DNA]</scope>
    <source>
        <strain evidence="5">RIFCSPLOWO2_12_FULL_64_10</strain>
    </source>
</reference>
<dbReference type="InterPro" id="IPR011006">
    <property type="entry name" value="CheY-like_superfamily"/>
</dbReference>
<dbReference type="AlphaFoldDB" id="A0A1F6C7K9"/>
<dbReference type="InterPro" id="IPR036097">
    <property type="entry name" value="HisK_dim/P_sf"/>
</dbReference>
<dbReference type="Pfam" id="PF00512">
    <property type="entry name" value="HisKA"/>
    <property type="match status" value="1"/>
</dbReference>
<dbReference type="Gene3D" id="1.10.287.130">
    <property type="match status" value="1"/>
</dbReference>
<dbReference type="Pfam" id="PF00072">
    <property type="entry name" value="Response_reg"/>
    <property type="match status" value="1"/>
</dbReference>
<dbReference type="SUPFAM" id="SSF47384">
    <property type="entry name" value="Homodimeric domain of signal transducing histidine kinase"/>
    <property type="match status" value="1"/>
</dbReference>
<dbReference type="Gene3D" id="3.40.50.2300">
    <property type="match status" value="1"/>
</dbReference>
<sequence>MAKILVIDDDPNVLRIVRAKLRSACHEVVTASGGREGVRRMREDVPDLLITDVMMPEMDGFAVVEAVRGDEGLKRTPIIVLTARDDVNEVIEGLERGADDYVVKPFNIQELLARVNALLRMRDLQLRALEAERLKALLEMAGTAAHEINSPLTVIVGYVDLMMRKTKKKDPSYEFLTAIRNNAARISEIVEKFRMIRRYASKTYWGDIKILDLERSTKEEREGDVRGARGGDGGAG</sequence>
<evidence type="ECO:0000256" key="2">
    <source>
        <dbReference type="PROSITE-ProRule" id="PRU00169"/>
    </source>
</evidence>
<gene>
    <name evidence="4" type="ORF">A3F84_09005</name>
</gene>
<dbReference type="CDD" id="cd00082">
    <property type="entry name" value="HisKA"/>
    <property type="match status" value="1"/>
</dbReference>
<dbReference type="Gene3D" id="6.10.250.690">
    <property type="match status" value="1"/>
</dbReference>
<dbReference type="SUPFAM" id="SSF52172">
    <property type="entry name" value="CheY-like"/>
    <property type="match status" value="1"/>
</dbReference>
<name>A0A1F6C7K9_HANXR</name>
<dbReference type="SMART" id="SM00388">
    <property type="entry name" value="HisKA"/>
    <property type="match status" value="1"/>
</dbReference>
<dbReference type="PANTHER" id="PTHR43547">
    <property type="entry name" value="TWO-COMPONENT HISTIDINE KINASE"/>
    <property type="match status" value="1"/>
</dbReference>
<accession>A0A1F6C7K9</accession>
<protein>
    <recommendedName>
        <fullName evidence="3">Response regulatory domain-containing protein</fullName>
    </recommendedName>
</protein>
<dbReference type="InterPro" id="IPR001789">
    <property type="entry name" value="Sig_transdc_resp-reg_receiver"/>
</dbReference>
<dbReference type="InterPro" id="IPR003661">
    <property type="entry name" value="HisK_dim/P_dom"/>
</dbReference>
<dbReference type="GO" id="GO:0000155">
    <property type="term" value="F:phosphorelay sensor kinase activity"/>
    <property type="evidence" value="ECO:0007669"/>
    <property type="project" value="InterPro"/>
</dbReference>
<evidence type="ECO:0000256" key="1">
    <source>
        <dbReference type="ARBA" id="ARBA00022553"/>
    </source>
</evidence>
<evidence type="ECO:0000259" key="3">
    <source>
        <dbReference type="PROSITE" id="PS50110"/>
    </source>
</evidence>
<organism evidence="4 5">
    <name type="scientific">Handelsmanbacteria sp. (strain RIFCSPLOWO2_12_FULL_64_10)</name>
    <dbReference type="NCBI Taxonomy" id="1817868"/>
    <lineage>
        <taxon>Bacteria</taxon>
        <taxon>Candidatus Handelsmaniibacteriota</taxon>
    </lineage>
</organism>
<dbReference type="Proteomes" id="UP000178606">
    <property type="component" value="Unassembled WGS sequence"/>
</dbReference>
<comment type="caution">
    <text evidence="4">The sequence shown here is derived from an EMBL/GenBank/DDBJ whole genome shotgun (WGS) entry which is preliminary data.</text>
</comment>
<proteinExistence type="predicted"/>
<dbReference type="PANTHER" id="PTHR43547:SF2">
    <property type="entry name" value="HYBRID SIGNAL TRANSDUCTION HISTIDINE KINASE C"/>
    <property type="match status" value="1"/>
</dbReference>
<dbReference type="EMBL" id="MFKF01000389">
    <property type="protein sequence ID" value="OGG45061.1"/>
    <property type="molecule type" value="Genomic_DNA"/>
</dbReference>
<evidence type="ECO:0000313" key="4">
    <source>
        <dbReference type="EMBL" id="OGG45061.1"/>
    </source>
</evidence>